<accession>H2C8P1</accession>
<dbReference type="Proteomes" id="UP000003980">
    <property type="component" value="Unassembled WGS sequence"/>
</dbReference>
<sequence length="149" mass="17276">MLSKELKDEKPERIAEQQVEDLQLIFKRLSMKYSDKIHDEELKVYSELADSLFEVRLAKVLEGHSLGDSFDSWEEEILSKLREFYVSFVMGHYPVRNGKVLCRVVKELYFSGTVLKPGDLIFMEVKKAVGLLLSGVVEPCSLFKKTRRE</sequence>
<evidence type="ECO:0000313" key="4">
    <source>
        <dbReference type="Proteomes" id="UP000003980"/>
    </source>
</evidence>
<protein>
    <submittedName>
        <fullName evidence="3">Uncharacterized protein</fullName>
    </submittedName>
</protein>
<gene>
    <name evidence="3" type="ORF">MetMK1DRAFT_00029560</name>
</gene>
<reference evidence="3 4" key="1">
    <citation type="submission" date="2012-01" db="EMBL/GenBank/DDBJ databases">
        <title>Improved High-Quality Draft sequence of Metallosphaera yellowstonensis MK1.</title>
        <authorList>
            <consortium name="US DOE Joint Genome Institute"/>
            <person name="Lucas S."/>
            <person name="Han J."/>
            <person name="Cheng J.-F."/>
            <person name="Goodwin L."/>
            <person name="Pitluck S."/>
            <person name="Peters L."/>
            <person name="Teshima H."/>
            <person name="Detter J.C."/>
            <person name="Han C."/>
            <person name="Tapia R."/>
            <person name="Land M."/>
            <person name="Hauser L."/>
            <person name="Kyrpides N."/>
            <person name="Kozubal M."/>
            <person name="Macur R.E."/>
            <person name="Jay Z."/>
            <person name="Inskeep W."/>
            <person name="Woyke T."/>
        </authorList>
    </citation>
    <scope>NUCLEOTIDE SEQUENCE [LARGE SCALE GENOMIC DNA]</scope>
    <source>
        <strain evidence="3 4">MK1</strain>
    </source>
</reference>
<organism evidence="3 4">
    <name type="scientific">Metallosphaera yellowstonensis MK1</name>
    <dbReference type="NCBI Taxonomy" id="671065"/>
    <lineage>
        <taxon>Archaea</taxon>
        <taxon>Thermoproteota</taxon>
        <taxon>Thermoprotei</taxon>
        <taxon>Sulfolobales</taxon>
        <taxon>Sulfolobaceae</taxon>
        <taxon>Metallosphaera</taxon>
    </lineage>
</organism>
<proteinExistence type="predicted"/>
<dbReference type="Pfam" id="PF25865">
    <property type="entry name" value="Gins15_C"/>
    <property type="match status" value="1"/>
</dbReference>
<dbReference type="EMBL" id="JH597770">
    <property type="protein sequence ID" value="EHP68517.1"/>
    <property type="molecule type" value="Genomic_DNA"/>
</dbReference>
<name>H2C8P1_9CREN</name>
<feature type="domain" description="Gins15 C-terminal" evidence="2">
    <location>
        <begin position="91"/>
        <end position="140"/>
    </location>
</feature>
<keyword evidence="4" id="KW-1185">Reference proteome</keyword>
<dbReference type="RefSeq" id="WP_009075022.1">
    <property type="nucleotide sequence ID" value="NZ_JH597770.1"/>
</dbReference>
<dbReference type="Pfam" id="PF25864">
    <property type="entry name" value="Gins15_N"/>
    <property type="match status" value="1"/>
</dbReference>
<dbReference type="InterPro" id="IPR059061">
    <property type="entry name" value="Gins15_N"/>
</dbReference>
<dbReference type="STRING" id="671065.MetMK1DRAFT_00029560"/>
<dbReference type="HOGENOM" id="CLU_1709217_0_0_2"/>
<dbReference type="eggNOG" id="arCOG00551">
    <property type="taxonomic scope" value="Archaea"/>
</dbReference>
<feature type="domain" description="Gins15 N-terminal" evidence="1">
    <location>
        <begin position="1"/>
        <end position="71"/>
    </location>
</feature>
<dbReference type="AlphaFoldDB" id="H2C8P1"/>
<evidence type="ECO:0000313" key="3">
    <source>
        <dbReference type="EMBL" id="EHP68517.1"/>
    </source>
</evidence>
<evidence type="ECO:0000259" key="1">
    <source>
        <dbReference type="Pfam" id="PF25864"/>
    </source>
</evidence>
<evidence type="ECO:0000259" key="2">
    <source>
        <dbReference type="Pfam" id="PF25865"/>
    </source>
</evidence>
<dbReference type="InterPro" id="IPR059062">
    <property type="entry name" value="Gins15_C"/>
</dbReference>